<gene>
    <name evidence="4" type="primary">odv-e18</name>
    <name evidence="4" type="ORF">Bm(Br)Orf-128</name>
    <name evidence="3" type="ORF">Bmnpvindiagp123</name>
</gene>
<reference evidence="4" key="5">
    <citation type="submission" date="2014-01" db="EMBL/GenBank/DDBJ databases">
        <authorList>
            <person name="Ardisson-Araujo D.M.P."/>
            <person name="Melo F.L."/>
            <person name="Brancalhao R.M.C."/>
            <person name="Bao S.N."/>
            <person name="Ribeiro B.M."/>
        </authorList>
    </citation>
    <scope>NUCLEOTIDE SEQUENCE</scope>
    <source>
        <strain evidence="4">Brazilian</strain>
    </source>
</reference>
<name>K4GGQ0_NPVBM</name>
<dbReference type="EMBL" id="KJ186100">
    <property type="protein sequence ID" value="AIS92859.1"/>
    <property type="molecule type" value="Genomic_DNA"/>
</dbReference>
<dbReference type="GO" id="GO:0019031">
    <property type="term" value="C:viral envelope"/>
    <property type="evidence" value="ECO:0007669"/>
    <property type="project" value="InterPro"/>
</dbReference>
<evidence type="ECO:0000313" key="3">
    <source>
        <dbReference type="EMBL" id="AFN21237.1"/>
    </source>
</evidence>
<evidence type="ECO:0000256" key="2">
    <source>
        <dbReference type="SAM" id="Phobius"/>
    </source>
</evidence>
<feature type="region of interest" description="Disordered" evidence="1">
    <location>
        <begin position="53"/>
        <end position="102"/>
    </location>
</feature>
<dbReference type="InterPro" id="IPR019655">
    <property type="entry name" value="Baculo_ODV-E18"/>
</dbReference>
<evidence type="ECO:0000256" key="1">
    <source>
        <dbReference type="SAM" id="MobiDB-lite"/>
    </source>
</evidence>
<organism evidence="3">
    <name type="scientific">Bombyx mori nuclear polyhedrosis virus</name>
    <name type="common">BmNPV</name>
    <dbReference type="NCBI Taxonomy" id="271108"/>
    <lineage>
        <taxon>Viruses</taxon>
        <taxon>Viruses incertae sedis</taxon>
        <taxon>Naldaviricetes</taxon>
        <taxon>Lefavirales</taxon>
        <taxon>Baculoviridae</taxon>
        <taxon>Alphabaculovirus</taxon>
        <taxon>Alphabaculovirus bomori</taxon>
    </lineage>
</organism>
<feature type="transmembrane region" description="Helical" evidence="2">
    <location>
        <begin position="29"/>
        <end position="47"/>
    </location>
</feature>
<dbReference type="Pfam" id="PF10717">
    <property type="entry name" value="ODV-E18"/>
    <property type="match status" value="1"/>
</dbReference>
<sequence>MIYTDPTTGATTSTDVQSANYLNRLTPNMFLTILAVVVIIALIIMFVQSNSTNGNSSGGGSGGNGGGGGGAATPPSATGFMNPLNATMRANPFMNTPQRQML</sequence>
<evidence type="ECO:0000313" key="4">
    <source>
        <dbReference type="EMBL" id="AIS92859.1"/>
    </source>
</evidence>
<dbReference type="EMBL" id="MW842985">
    <property type="protein sequence ID" value="QWC64866.1"/>
    <property type="molecule type" value="Genomic_DNA"/>
</dbReference>
<dbReference type="EMBL" id="JQ991010">
    <property type="protein sequence ID" value="AFN21237.1"/>
    <property type="molecule type" value="Genomic_DNA"/>
</dbReference>
<feature type="compositionally biased region" description="Polar residues" evidence="1">
    <location>
        <begin position="93"/>
        <end position="102"/>
    </location>
</feature>
<dbReference type="Gene3D" id="1.10.8.1170">
    <property type="match status" value="1"/>
</dbReference>
<feature type="compositionally biased region" description="Gly residues" evidence="1">
    <location>
        <begin position="56"/>
        <end position="71"/>
    </location>
</feature>
<keyword evidence="2" id="KW-1133">Transmembrane helix</keyword>
<accession>K4GGQ0</accession>
<reference evidence="3" key="3">
    <citation type="journal article" date="2013" name="Genomics">
        <title>Genomic diversity of Bombyx mori nucleopolyhedrovirus strains.</title>
        <authorList>
            <person name="Xu Y.P."/>
            <person name="Cheng R.L."/>
            <person name="Xi Y."/>
            <person name="Zhang C.X."/>
        </authorList>
    </citation>
    <scope>NUCLEOTIDE SEQUENCE</scope>
    <source>
        <strain evidence="3">India</strain>
    </source>
</reference>
<organismHost>
    <name type="scientific">Bombyx mori</name>
    <name type="common">Silk moth</name>
    <dbReference type="NCBI Taxonomy" id="7091"/>
</organismHost>
<keyword evidence="2" id="KW-0812">Transmembrane</keyword>
<reference evidence="5" key="6">
    <citation type="journal article" date="2021" name="Viruses">
        <title>Patterns in Genotype Composition of Indian Isolates of the Bombyx mori Nucleopolyhedrovirus and Bombyx mori Bidensovirus.</title>
        <authorList>
            <person name="Gani M."/>
            <person name="Senger S."/>
            <person name="Lokanath S."/>
            <person name="Saini P."/>
            <person name="Bali K."/>
            <person name="Gupta R."/>
            <person name="Sivaprasad V."/>
            <person name="Jehle J.A."/>
            <person name="Wennmann J.T."/>
        </authorList>
    </citation>
    <scope>NUCLEOTIDE SEQUENCE</scope>
    <source>
        <strain evidence="5">Mysore BmNPV-My</strain>
    </source>
</reference>
<reference evidence="3" key="1">
    <citation type="journal article" date="2012" name="J. Virol.">
        <title>Genome of a Bombyx mori Nucleopolyhedrovirus Strain Isolated from India.</title>
        <authorList>
            <person name="Fan H.W."/>
            <person name="Zhang X.C."/>
            <person name="Xu Y.P."/>
            <person name="Cheng X.W."/>
            <person name="Zhang C.X."/>
        </authorList>
    </citation>
    <scope>NUCLEOTIDE SEQUENCE</scope>
    <source>
        <strain evidence="3">India</strain>
    </source>
</reference>
<reference evidence="4" key="4">
    <citation type="journal article" date="2014" name="Virus Genes">
        <title>Complete genome sequence of the first non-Asian isolate of Bombyx mori nucleopolyhedrovirus.</title>
        <authorList>
            <person name="Ardisson-Araujo D.M."/>
            <person name="Melo F.L."/>
            <person name="de Souza Andrade M."/>
            <person name="Brancalhao R.M."/>
            <person name="Bao S.N."/>
            <person name="Ribeiro B.M."/>
        </authorList>
    </citation>
    <scope>NUCLEOTIDE SEQUENCE</scope>
    <source>
        <strain evidence="4">Brazilian</strain>
    </source>
</reference>
<reference evidence="3" key="2">
    <citation type="submission" date="2012-04" db="EMBL/GenBank/DDBJ databases">
        <authorList>
            <person name="Zhang C.-X."/>
            <person name="Xu Y.-P."/>
        </authorList>
    </citation>
    <scope>NUCLEOTIDE SEQUENCE</scope>
    <source>
        <strain evidence="3">India</strain>
    </source>
</reference>
<keyword evidence="2" id="KW-0472">Membrane</keyword>
<evidence type="ECO:0000313" key="5">
    <source>
        <dbReference type="EMBL" id="QWC64866.1"/>
    </source>
</evidence>
<protein>
    <submittedName>
        <fullName evidence="3 4 5">ODV-E18</fullName>
    </submittedName>
</protein>
<proteinExistence type="predicted"/>